<feature type="compositionally biased region" description="Basic and acidic residues" evidence="1">
    <location>
        <begin position="129"/>
        <end position="145"/>
    </location>
</feature>
<feature type="region of interest" description="Disordered" evidence="1">
    <location>
        <begin position="113"/>
        <end position="157"/>
    </location>
</feature>
<evidence type="ECO:0000313" key="2">
    <source>
        <dbReference type="EMBL" id="MFC0221126.1"/>
    </source>
</evidence>
<comment type="caution">
    <text evidence="2">The sequence shown here is derived from an EMBL/GenBank/DDBJ whole genome shotgun (WGS) entry which is preliminary data.</text>
</comment>
<feature type="region of interest" description="Disordered" evidence="1">
    <location>
        <begin position="1"/>
        <end position="23"/>
    </location>
</feature>
<dbReference type="Proteomes" id="UP001589698">
    <property type="component" value="Unassembled WGS sequence"/>
</dbReference>
<reference evidence="2 3" key="1">
    <citation type="submission" date="2024-09" db="EMBL/GenBank/DDBJ databases">
        <authorList>
            <person name="Sun Q."/>
            <person name="Mori K."/>
        </authorList>
    </citation>
    <scope>NUCLEOTIDE SEQUENCE [LARGE SCALE GENOMIC DNA]</scope>
    <source>
        <strain evidence="2 3">CCM 8654</strain>
    </source>
</reference>
<keyword evidence="3" id="KW-1185">Reference proteome</keyword>
<dbReference type="RefSeq" id="WP_378516832.1">
    <property type="nucleotide sequence ID" value="NZ_CBCSDI010000003.1"/>
</dbReference>
<name>A0ABV6DWL9_9ACTN</name>
<dbReference type="EMBL" id="JBHLXH010000001">
    <property type="protein sequence ID" value="MFC0221126.1"/>
    <property type="molecule type" value="Genomic_DNA"/>
</dbReference>
<accession>A0ABV6DWL9</accession>
<sequence length="298" mass="30842">MEVEGGLGAGEVPERGGTSGAERCGGAECLEEARAVGDGGVEVVGVGEVELGLHPHQAVVVDVPGVKRDVTALGGEVLVGLEVLVVLARLEVGSRVGGEVIALDRFRDEPVELRGPDLPCHSSDLGVDPPRRLDRQRRDGVDGRLGHHPGSPRRHAAGVDLVPQTGEAVPQLESVADELLRRGGGDPQDGAELGDAVLRHQRAPIAGNGFLVVDARHGERGSVVDRAGRVQVGPPGGEIELTGRSSVLCPALTADGSEQAGGLEVVGDLACSASRPHVDHVFDSRRSIRQSSTSEGSR</sequence>
<evidence type="ECO:0000313" key="3">
    <source>
        <dbReference type="Proteomes" id="UP001589698"/>
    </source>
</evidence>
<organism evidence="2 3">
    <name type="scientific">Nocardioides zeicaulis</name>
    <dbReference type="NCBI Taxonomy" id="1776857"/>
    <lineage>
        <taxon>Bacteria</taxon>
        <taxon>Bacillati</taxon>
        <taxon>Actinomycetota</taxon>
        <taxon>Actinomycetes</taxon>
        <taxon>Propionibacteriales</taxon>
        <taxon>Nocardioidaceae</taxon>
        <taxon>Nocardioides</taxon>
    </lineage>
</organism>
<proteinExistence type="predicted"/>
<gene>
    <name evidence="2" type="ORF">ACFFJG_01430</name>
</gene>
<protein>
    <submittedName>
        <fullName evidence="2">Uncharacterized protein</fullName>
    </submittedName>
</protein>
<feature type="compositionally biased region" description="Basic residues" evidence="1">
    <location>
        <begin position="146"/>
        <end position="156"/>
    </location>
</feature>
<evidence type="ECO:0000256" key="1">
    <source>
        <dbReference type="SAM" id="MobiDB-lite"/>
    </source>
</evidence>